<dbReference type="AlphaFoldDB" id="A0A915CEY8"/>
<name>A0A915CEY8_PARUN</name>
<keyword evidence="2" id="KW-1185">Reference proteome</keyword>
<accession>A0A915CEY8</accession>
<sequence>YEVNLFALFFFPHREIIAVKIFSSDRIKESWSQRDMLSLVEVYLCSIFLSYCGGISLVIIRRRKCRHMIAFILTATKDRHIMIVVCVFCCLFHSVHSHC</sequence>
<keyword evidence="1" id="KW-0812">Transmembrane</keyword>
<dbReference type="Proteomes" id="UP000887569">
    <property type="component" value="Unplaced"/>
</dbReference>
<organism evidence="2 3">
    <name type="scientific">Parascaris univalens</name>
    <name type="common">Nematode worm</name>
    <dbReference type="NCBI Taxonomy" id="6257"/>
    <lineage>
        <taxon>Eukaryota</taxon>
        <taxon>Metazoa</taxon>
        <taxon>Ecdysozoa</taxon>
        <taxon>Nematoda</taxon>
        <taxon>Chromadorea</taxon>
        <taxon>Rhabditida</taxon>
        <taxon>Spirurina</taxon>
        <taxon>Ascaridomorpha</taxon>
        <taxon>Ascaridoidea</taxon>
        <taxon>Ascarididae</taxon>
        <taxon>Parascaris</taxon>
    </lineage>
</organism>
<evidence type="ECO:0000313" key="3">
    <source>
        <dbReference type="WBParaSite" id="PgR148_g005_t01"/>
    </source>
</evidence>
<proteinExistence type="predicted"/>
<keyword evidence="1" id="KW-1133">Transmembrane helix</keyword>
<reference evidence="3" key="1">
    <citation type="submission" date="2022-11" db="UniProtKB">
        <authorList>
            <consortium name="WormBaseParasite"/>
        </authorList>
    </citation>
    <scope>IDENTIFICATION</scope>
</reference>
<evidence type="ECO:0000256" key="1">
    <source>
        <dbReference type="SAM" id="Phobius"/>
    </source>
</evidence>
<feature type="transmembrane region" description="Helical" evidence="1">
    <location>
        <begin position="81"/>
        <end position="98"/>
    </location>
</feature>
<protein>
    <submittedName>
        <fullName evidence="3">Uncharacterized protein</fullName>
    </submittedName>
</protein>
<keyword evidence="1" id="KW-0472">Membrane</keyword>
<dbReference type="WBParaSite" id="PgR148_g005_t01">
    <property type="protein sequence ID" value="PgR148_g005_t01"/>
    <property type="gene ID" value="PgR148_g005"/>
</dbReference>
<feature type="transmembrane region" description="Helical" evidence="1">
    <location>
        <begin position="40"/>
        <end position="60"/>
    </location>
</feature>
<evidence type="ECO:0000313" key="2">
    <source>
        <dbReference type="Proteomes" id="UP000887569"/>
    </source>
</evidence>